<sequence>MVVVSTTGRVGRSSYQEVLREHWTVSSRDPSVNGVVLHVDAAGLLAVARLIGDGLRDVGREVGRVPGLLVRRH</sequence>
<dbReference type="EMBL" id="RKHO01000001">
    <property type="protein sequence ID" value="ROR93000.1"/>
    <property type="molecule type" value="Genomic_DNA"/>
</dbReference>
<evidence type="ECO:0000313" key="1">
    <source>
        <dbReference type="EMBL" id="ROR93000.1"/>
    </source>
</evidence>
<organism evidence="1 2">
    <name type="scientific">Nocardioides aurantiacus</name>
    <dbReference type="NCBI Taxonomy" id="86796"/>
    <lineage>
        <taxon>Bacteria</taxon>
        <taxon>Bacillati</taxon>
        <taxon>Actinomycetota</taxon>
        <taxon>Actinomycetes</taxon>
        <taxon>Propionibacteriales</taxon>
        <taxon>Nocardioidaceae</taxon>
        <taxon>Nocardioides</taxon>
    </lineage>
</organism>
<comment type="caution">
    <text evidence="1">The sequence shown here is derived from an EMBL/GenBank/DDBJ whole genome shotgun (WGS) entry which is preliminary data.</text>
</comment>
<name>A0A3N2CZQ3_9ACTN</name>
<reference evidence="1 2" key="1">
    <citation type="submission" date="2018-11" db="EMBL/GenBank/DDBJ databases">
        <title>Sequencing the genomes of 1000 actinobacteria strains.</title>
        <authorList>
            <person name="Klenk H.-P."/>
        </authorList>
    </citation>
    <scope>NUCLEOTIDE SEQUENCE [LARGE SCALE GENOMIC DNA]</scope>
    <source>
        <strain evidence="1 2">DSM 12652</strain>
    </source>
</reference>
<gene>
    <name evidence="1" type="ORF">EDD33_3905</name>
</gene>
<evidence type="ECO:0000313" key="2">
    <source>
        <dbReference type="Proteomes" id="UP000281738"/>
    </source>
</evidence>
<dbReference type="AlphaFoldDB" id="A0A3N2CZQ3"/>
<keyword evidence="2" id="KW-1185">Reference proteome</keyword>
<accession>A0A3N2CZQ3</accession>
<dbReference type="Proteomes" id="UP000281738">
    <property type="component" value="Unassembled WGS sequence"/>
</dbReference>
<proteinExistence type="predicted"/>
<protein>
    <submittedName>
        <fullName evidence="1">Uncharacterized protein</fullName>
    </submittedName>
</protein>